<dbReference type="PATRIC" id="fig|1604020.3.peg.2188"/>
<dbReference type="InterPro" id="IPR011101">
    <property type="entry name" value="DUF5131"/>
</dbReference>
<sequence>MADNSAIEWTDATWNPVTGCTKVSRGCDHCYAERFAERWRGTPGHPYEQGFNLRLWESRLDQPAQWRKPRMIFVNSMGDLFHKDVPSGFIDRVFAQMEAVSRHTYQVLTKRSLRMRDYLRDRYKDCAAPPHIWCGVSVEDRTVRSRIHHLSMASAEVRFLSLEPLLESISDLDLEGISWVIVGGESGPHARPLRSEWVREIRDQCQDAEVHFFFKQWGGRTSKAGGRQLEGVEYNAMPAQVLVDSGHDALSLPMSS</sequence>
<gene>
    <name evidence="1" type="ORF">TE42_02755</name>
</gene>
<evidence type="ECO:0000313" key="2">
    <source>
        <dbReference type="Proteomes" id="UP000035067"/>
    </source>
</evidence>
<protein>
    <submittedName>
        <fullName evidence="1">Phage protein Gp37/Gp68</fullName>
    </submittedName>
</protein>
<proteinExistence type="predicted"/>
<dbReference type="EMBL" id="JXQG01000010">
    <property type="protein sequence ID" value="KKZ12828.1"/>
    <property type="molecule type" value="Genomic_DNA"/>
</dbReference>
<comment type="caution">
    <text evidence="1">The sequence shown here is derived from an EMBL/GenBank/DDBJ whole genome shotgun (WGS) entry which is preliminary data.</text>
</comment>
<dbReference type="AlphaFoldDB" id="A0A0G2HLY2"/>
<reference evidence="1 2" key="1">
    <citation type="submission" date="2015-01" db="EMBL/GenBank/DDBJ databases">
        <title>Lifestyle Evolution in Cyanobacterial Symbionts of Sponges.</title>
        <authorList>
            <person name="Burgsdorf I."/>
            <person name="Slaby B.M."/>
            <person name="Handley K.M."/>
            <person name="Haber M."/>
            <person name="Blom J."/>
            <person name="Marshall C.W."/>
            <person name="Gilbert J.A."/>
            <person name="Hentschel U."/>
            <person name="Steindler L."/>
        </authorList>
    </citation>
    <scope>NUCLEOTIDE SEQUENCE [LARGE SCALE GENOMIC DNA]</scope>
    <source>
        <strain evidence="1">SP3</strain>
    </source>
</reference>
<evidence type="ECO:0000313" key="1">
    <source>
        <dbReference type="EMBL" id="KKZ12828.1"/>
    </source>
</evidence>
<name>A0A0G2HLY2_9SYNE</name>
<organism evidence="1 2">
    <name type="scientific">Candidatus Synechococcus spongiarum SP3</name>
    <dbReference type="NCBI Taxonomy" id="1604020"/>
    <lineage>
        <taxon>Bacteria</taxon>
        <taxon>Bacillati</taxon>
        <taxon>Cyanobacteriota</taxon>
        <taxon>Cyanophyceae</taxon>
        <taxon>Synechococcales</taxon>
        <taxon>Synechococcaceae</taxon>
        <taxon>Synechococcus</taxon>
    </lineage>
</organism>
<dbReference type="Proteomes" id="UP000035067">
    <property type="component" value="Unassembled WGS sequence"/>
</dbReference>
<accession>A0A0G2HLY2</accession>
<dbReference type="Pfam" id="PF07505">
    <property type="entry name" value="DUF5131"/>
    <property type="match status" value="1"/>
</dbReference>